<keyword evidence="1" id="KW-1133">Transmembrane helix</keyword>
<accession>A0ABD5RU88</accession>
<proteinExistence type="predicted"/>
<feature type="transmembrane region" description="Helical" evidence="1">
    <location>
        <begin position="59"/>
        <end position="77"/>
    </location>
</feature>
<gene>
    <name evidence="2" type="ORF">ACFQE1_00945</name>
</gene>
<dbReference type="Pfam" id="PF04307">
    <property type="entry name" value="YdjM"/>
    <property type="match status" value="1"/>
</dbReference>
<keyword evidence="3" id="KW-1185">Reference proteome</keyword>
<dbReference type="AlphaFoldDB" id="A0ABD5RU88"/>
<dbReference type="InterPro" id="IPR007404">
    <property type="entry name" value="YdjM-like"/>
</dbReference>
<protein>
    <submittedName>
        <fullName evidence="2">Metal-dependent hydrolase</fullName>
    </submittedName>
</protein>
<dbReference type="GO" id="GO:0016787">
    <property type="term" value="F:hydrolase activity"/>
    <property type="evidence" value="ECO:0007669"/>
    <property type="project" value="UniProtKB-KW"/>
</dbReference>
<name>A0ABD5RU88_9EURY</name>
<evidence type="ECO:0000313" key="3">
    <source>
        <dbReference type="Proteomes" id="UP001596328"/>
    </source>
</evidence>
<reference evidence="2 3" key="1">
    <citation type="journal article" date="2019" name="Int. J. Syst. Evol. Microbiol.">
        <title>The Global Catalogue of Microorganisms (GCM) 10K type strain sequencing project: providing services to taxonomists for standard genome sequencing and annotation.</title>
        <authorList>
            <consortium name="The Broad Institute Genomics Platform"/>
            <consortium name="The Broad Institute Genome Sequencing Center for Infectious Disease"/>
            <person name="Wu L."/>
            <person name="Ma J."/>
        </authorList>
    </citation>
    <scope>NUCLEOTIDE SEQUENCE [LARGE SCALE GENOMIC DNA]</scope>
    <source>
        <strain evidence="2 3">NBRC 111368</strain>
    </source>
</reference>
<keyword evidence="2" id="KW-0378">Hydrolase</keyword>
<keyword evidence="1" id="KW-0812">Transmembrane</keyword>
<keyword evidence="1" id="KW-0472">Membrane</keyword>
<organism evidence="2 3">
    <name type="scientific">Halobium palmae</name>
    <dbReference type="NCBI Taxonomy" id="1776492"/>
    <lineage>
        <taxon>Archaea</taxon>
        <taxon>Methanobacteriati</taxon>
        <taxon>Methanobacteriota</taxon>
        <taxon>Stenosarchaea group</taxon>
        <taxon>Halobacteria</taxon>
        <taxon>Halobacteriales</taxon>
        <taxon>Haloferacaceae</taxon>
        <taxon>Halobium</taxon>
    </lineage>
</organism>
<dbReference type="EMBL" id="JBHSWU010000002">
    <property type="protein sequence ID" value="MFC6722984.1"/>
    <property type="molecule type" value="Genomic_DNA"/>
</dbReference>
<dbReference type="Proteomes" id="UP001596328">
    <property type="component" value="Unassembled WGS sequence"/>
</dbReference>
<comment type="caution">
    <text evidence="2">The sequence shown here is derived from an EMBL/GenBank/DDBJ whole genome shotgun (WGS) entry which is preliminary data.</text>
</comment>
<evidence type="ECO:0000256" key="1">
    <source>
        <dbReference type="SAM" id="Phobius"/>
    </source>
</evidence>
<sequence length="198" mass="21476">MYPWGHLAVGYLLYSVAVHVRHRRPPTGPAALVGIGATQFPDLVDKPLNWGFNVFDGRAIGHSLVVLVPLCGLLWYWSRSRECEPLALAFAVGVLSHPLADARAALLAGDLEGASYLGWPLLQPPTYPAETAADHVERGVQATQSLAASPVTELPGSFGIQLVLFGGCLLVWASDGFPGVGVVRHWYRRWLVRRYSGP</sequence>
<evidence type="ECO:0000313" key="2">
    <source>
        <dbReference type="EMBL" id="MFC6722984.1"/>
    </source>
</evidence>